<evidence type="ECO:0000313" key="7">
    <source>
        <dbReference type="EMBL" id="OGZ11709.1"/>
    </source>
</evidence>
<dbReference type="Pfam" id="PF00692">
    <property type="entry name" value="dUTPase"/>
    <property type="match status" value="1"/>
</dbReference>
<gene>
    <name evidence="7" type="ORF">A2942_04915</name>
</gene>
<dbReference type="Gene3D" id="2.70.40.10">
    <property type="match status" value="1"/>
</dbReference>
<comment type="similarity">
    <text evidence="1">Belongs to the dUTPase family.</text>
</comment>
<comment type="caution">
    <text evidence="7">The sequence shown here is derived from an EMBL/GenBank/DDBJ whole genome shotgun (WGS) entry which is preliminary data.</text>
</comment>
<evidence type="ECO:0000256" key="2">
    <source>
        <dbReference type="ARBA" id="ARBA00012379"/>
    </source>
</evidence>
<dbReference type="InterPro" id="IPR029054">
    <property type="entry name" value="dUTPase-like"/>
</dbReference>
<keyword evidence="4" id="KW-0546">Nucleotide metabolism</keyword>
<dbReference type="InterPro" id="IPR036157">
    <property type="entry name" value="dUTPase-like_sf"/>
</dbReference>
<evidence type="ECO:0000256" key="1">
    <source>
        <dbReference type="ARBA" id="ARBA00006581"/>
    </source>
</evidence>
<dbReference type="InterPro" id="IPR008181">
    <property type="entry name" value="dUTPase"/>
</dbReference>
<dbReference type="GO" id="GO:0004170">
    <property type="term" value="F:dUTP diphosphatase activity"/>
    <property type="evidence" value="ECO:0007669"/>
    <property type="project" value="UniProtKB-EC"/>
</dbReference>
<evidence type="ECO:0000256" key="3">
    <source>
        <dbReference type="ARBA" id="ARBA00022801"/>
    </source>
</evidence>
<dbReference type="EC" id="3.6.1.23" evidence="2"/>
<comment type="catalytic activity">
    <reaction evidence="5">
        <text>dUTP + H2O = dUMP + diphosphate + H(+)</text>
        <dbReference type="Rhea" id="RHEA:10248"/>
        <dbReference type="ChEBI" id="CHEBI:15377"/>
        <dbReference type="ChEBI" id="CHEBI:15378"/>
        <dbReference type="ChEBI" id="CHEBI:33019"/>
        <dbReference type="ChEBI" id="CHEBI:61555"/>
        <dbReference type="ChEBI" id="CHEBI:246422"/>
        <dbReference type="EC" id="3.6.1.23"/>
    </reaction>
</comment>
<dbReference type="Proteomes" id="UP000178534">
    <property type="component" value="Unassembled WGS sequence"/>
</dbReference>
<dbReference type="PANTHER" id="PTHR11241">
    <property type="entry name" value="DEOXYURIDINE 5'-TRIPHOSPHATE NUCLEOTIDOHYDROLASE"/>
    <property type="match status" value="1"/>
</dbReference>
<reference evidence="7 8" key="1">
    <citation type="journal article" date="2016" name="Nat. Commun.">
        <title>Thousands of microbial genomes shed light on interconnected biogeochemical processes in an aquifer system.</title>
        <authorList>
            <person name="Anantharaman K."/>
            <person name="Brown C.T."/>
            <person name="Hug L.A."/>
            <person name="Sharon I."/>
            <person name="Castelle C.J."/>
            <person name="Probst A.J."/>
            <person name="Thomas B.C."/>
            <person name="Singh A."/>
            <person name="Wilkins M.J."/>
            <person name="Karaoz U."/>
            <person name="Brodie E.L."/>
            <person name="Williams K.H."/>
            <person name="Hubbard S.S."/>
            <person name="Banfield J.F."/>
        </authorList>
    </citation>
    <scope>NUCLEOTIDE SEQUENCE [LARGE SCALE GENOMIC DNA]</scope>
</reference>
<dbReference type="STRING" id="1798665.A2942_04915"/>
<feature type="domain" description="dUTPase-like" evidence="6">
    <location>
        <begin position="13"/>
        <end position="142"/>
    </location>
</feature>
<dbReference type="GO" id="GO:0046081">
    <property type="term" value="P:dUTP catabolic process"/>
    <property type="evidence" value="ECO:0007669"/>
    <property type="project" value="InterPro"/>
</dbReference>
<evidence type="ECO:0000259" key="6">
    <source>
        <dbReference type="Pfam" id="PF00692"/>
    </source>
</evidence>
<accession>A0A1G2DDJ7</accession>
<evidence type="ECO:0000256" key="5">
    <source>
        <dbReference type="ARBA" id="ARBA00047686"/>
    </source>
</evidence>
<keyword evidence="3" id="KW-0378">Hydrolase</keyword>
<dbReference type="EMBL" id="MHLP01000033">
    <property type="protein sequence ID" value="OGZ11709.1"/>
    <property type="molecule type" value="Genomic_DNA"/>
</dbReference>
<name>A0A1G2DDJ7_9BACT</name>
<dbReference type="GO" id="GO:0000287">
    <property type="term" value="F:magnesium ion binding"/>
    <property type="evidence" value="ECO:0007669"/>
    <property type="project" value="InterPro"/>
</dbReference>
<dbReference type="GO" id="GO:0006226">
    <property type="term" value="P:dUMP biosynthetic process"/>
    <property type="evidence" value="ECO:0007669"/>
    <property type="project" value="InterPro"/>
</dbReference>
<dbReference type="PANTHER" id="PTHR11241:SF0">
    <property type="entry name" value="DEOXYURIDINE 5'-TRIPHOSPHATE NUCLEOTIDOHYDROLASE"/>
    <property type="match status" value="1"/>
</dbReference>
<protein>
    <recommendedName>
        <fullName evidence="2">dUTP diphosphatase</fullName>
        <ecNumber evidence="2">3.6.1.23</ecNumber>
    </recommendedName>
</protein>
<dbReference type="AlphaFoldDB" id="A0A1G2DDJ7"/>
<dbReference type="SUPFAM" id="SSF51283">
    <property type="entry name" value="dUTPase-like"/>
    <property type="match status" value="1"/>
</dbReference>
<dbReference type="InterPro" id="IPR033704">
    <property type="entry name" value="dUTPase_trimeric"/>
</dbReference>
<evidence type="ECO:0000256" key="4">
    <source>
        <dbReference type="ARBA" id="ARBA00023080"/>
    </source>
</evidence>
<proteinExistence type="inferred from homology"/>
<sequence length="145" mass="16152">MIKKVRIKRFDKSIPLPEYKTSGATGFDFPAREQITIRAKEVTYVPLNAAIELPEGYFILLAARSSLHKRGLIVANGVGIFDADFSGEEDEYRAALYNFTDSDVIIEKGDRIMQGILIPFVRVDFEEVNEMGRGTRGGFGTTGVK</sequence>
<dbReference type="CDD" id="cd07557">
    <property type="entry name" value="trimeric_dUTPase"/>
    <property type="match status" value="1"/>
</dbReference>
<organism evidence="7 8">
    <name type="scientific">Candidatus Lloydbacteria bacterium RIFCSPLOWO2_01_FULL_50_20</name>
    <dbReference type="NCBI Taxonomy" id="1798665"/>
    <lineage>
        <taxon>Bacteria</taxon>
        <taxon>Candidatus Lloydiibacteriota</taxon>
    </lineage>
</organism>
<evidence type="ECO:0000313" key="8">
    <source>
        <dbReference type="Proteomes" id="UP000178534"/>
    </source>
</evidence>